<feature type="signal peptide" evidence="2">
    <location>
        <begin position="1"/>
        <end position="18"/>
    </location>
</feature>
<accession>A0A7Z0WI47</accession>
<gene>
    <name evidence="3" type="ORF">BLA60_25945</name>
</gene>
<feature type="region of interest" description="Disordered" evidence="1">
    <location>
        <begin position="21"/>
        <end position="49"/>
    </location>
</feature>
<dbReference type="AlphaFoldDB" id="A0A7Z0WI47"/>
<evidence type="ECO:0000256" key="1">
    <source>
        <dbReference type="SAM" id="MobiDB-lite"/>
    </source>
</evidence>
<dbReference type="RefSeq" id="WP_075135610.1">
    <property type="nucleotide sequence ID" value="NZ_MSIF01000014.1"/>
</dbReference>
<evidence type="ECO:0000256" key="2">
    <source>
        <dbReference type="SAM" id="SignalP"/>
    </source>
</evidence>
<keyword evidence="4" id="KW-1185">Reference proteome</keyword>
<keyword evidence="2" id="KW-0732">Signal</keyword>
<dbReference type="PROSITE" id="PS51257">
    <property type="entry name" value="PROKAR_LIPOPROTEIN"/>
    <property type="match status" value="1"/>
</dbReference>
<evidence type="ECO:0000313" key="3">
    <source>
        <dbReference type="EMBL" id="OLF07770.1"/>
    </source>
</evidence>
<dbReference type="OrthoDB" id="3573162at2"/>
<evidence type="ECO:0000313" key="4">
    <source>
        <dbReference type="Proteomes" id="UP000185696"/>
    </source>
</evidence>
<comment type="caution">
    <text evidence="3">The sequence shown here is derived from an EMBL/GenBank/DDBJ whole genome shotgun (WGS) entry which is preliminary data.</text>
</comment>
<protein>
    <recommendedName>
        <fullName evidence="5">X-X-X-Leu-X-X-Gly heptad repeat protein</fullName>
    </recommendedName>
</protein>
<proteinExistence type="predicted"/>
<name>A0A7Z0WI47_9PSEU</name>
<sequence>MKSRVVAFAALIAFAVTGCGSDSGSGSGDGGSGGSGDGGGSGGGDPVAWADTVCTSIKDDIEAISTPPEMDQSSPQAAKDSLVAFLGKIETSLDGMASAVEDAGPPPVDNGSASLDKFIEQVGNAKDAVTEAKTTVEGASVDDPQGFQEAVTTAVGNLQSLSDLDPTGEFEDNSELDKAFKEAASCKELQNSVS</sequence>
<feature type="compositionally biased region" description="Gly residues" evidence="1">
    <location>
        <begin position="21"/>
        <end position="45"/>
    </location>
</feature>
<feature type="chain" id="PRO_5038766119" description="X-X-X-Leu-X-X-Gly heptad repeat protein" evidence="2">
    <location>
        <begin position="19"/>
        <end position="194"/>
    </location>
</feature>
<reference evidence="3 4" key="1">
    <citation type="submission" date="2016-12" db="EMBL/GenBank/DDBJ databases">
        <title>The draft genome sequence of Actinophytocola xinjiangensis.</title>
        <authorList>
            <person name="Wang W."/>
            <person name="Yuan L."/>
        </authorList>
    </citation>
    <scope>NUCLEOTIDE SEQUENCE [LARGE SCALE GENOMIC DNA]</scope>
    <source>
        <strain evidence="3 4">CGMCC 4.4663</strain>
    </source>
</reference>
<dbReference type="Proteomes" id="UP000185696">
    <property type="component" value="Unassembled WGS sequence"/>
</dbReference>
<organism evidence="3 4">
    <name type="scientific">Actinophytocola xinjiangensis</name>
    <dbReference type="NCBI Taxonomy" id="485602"/>
    <lineage>
        <taxon>Bacteria</taxon>
        <taxon>Bacillati</taxon>
        <taxon>Actinomycetota</taxon>
        <taxon>Actinomycetes</taxon>
        <taxon>Pseudonocardiales</taxon>
        <taxon>Pseudonocardiaceae</taxon>
    </lineage>
</organism>
<dbReference type="EMBL" id="MSIF01000014">
    <property type="protein sequence ID" value="OLF07770.1"/>
    <property type="molecule type" value="Genomic_DNA"/>
</dbReference>
<evidence type="ECO:0008006" key="5">
    <source>
        <dbReference type="Google" id="ProtNLM"/>
    </source>
</evidence>